<gene>
    <name evidence="2" type="ORF">B0T14DRAFT_161622</name>
</gene>
<keyword evidence="3" id="KW-1185">Reference proteome</keyword>
<evidence type="ECO:0000313" key="2">
    <source>
        <dbReference type="EMBL" id="KAK0623047.1"/>
    </source>
</evidence>
<dbReference type="AlphaFoldDB" id="A0AA40C2W1"/>
<comment type="caution">
    <text evidence="2">The sequence shown here is derived from an EMBL/GenBank/DDBJ whole genome shotgun (WGS) entry which is preliminary data.</text>
</comment>
<feature type="compositionally biased region" description="Low complexity" evidence="1">
    <location>
        <begin position="91"/>
        <end position="108"/>
    </location>
</feature>
<feature type="compositionally biased region" description="Basic and acidic residues" evidence="1">
    <location>
        <begin position="202"/>
        <end position="217"/>
    </location>
</feature>
<feature type="compositionally biased region" description="Low complexity" evidence="1">
    <location>
        <begin position="25"/>
        <end position="40"/>
    </location>
</feature>
<organism evidence="2 3">
    <name type="scientific">Immersiella caudata</name>
    <dbReference type="NCBI Taxonomy" id="314043"/>
    <lineage>
        <taxon>Eukaryota</taxon>
        <taxon>Fungi</taxon>
        <taxon>Dikarya</taxon>
        <taxon>Ascomycota</taxon>
        <taxon>Pezizomycotina</taxon>
        <taxon>Sordariomycetes</taxon>
        <taxon>Sordariomycetidae</taxon>
        <taxon>Sordariales</taxon>
        <taxon>Lasiosphaeriaceae</taxon>
        <taxon>Immersiella</taxon>
    </lineage>
</organism>
<feature type="compositionally biased region" description="Polar residues" evidence="1">
    <location>
        <begin position="148"/>
        <end position="170"/>
    </location>
</feature>
<feature type="compositionally biased region" description="Low complexity" evidence="1">
    <location>
        <begin position="47"/>
        <end position="59"/>
    </location>
</feature>
<reference evidence="2" key="1">
    <citation type="submission" date="2023-06" db="EMBL/GenBank/DDBJ databases">
        <title>Genome-scale phylogeny and comparative genomics of the fungal order Sordariales.</title>
        <authorList>
            <consortium name="Lawrence Berkeley National Laboratory"/>
            <person name="Hensen N."/>
            <person name="Bonometti L."/>
            <person name="Westerberg I."/>
            <person name="Brannstrom I.O."/>
            <person name="Guillou S."/>
            <person name="Cros-Aarteil S."/>
            <person name="Calhoun S."/>
            <person name="Haridas S."/>
            <person name="Kuo A."/>
            <person name="Mondo S."/>
            <person name="Pangilinan J."/>
            <person name="Riley R."/>
            <person name="Labutti K."/>
            <person name="Andreopoulos B."/>
            <person name="Lipzen A."/>
            <person name="Chen C."/>
            <person name="Yanf M."/>
            <person name="Daum C."/>
            <person name="Ng V."/>
            <person name="Clum A."/>
            <person name="Steindorff A."/>
            <person name="Ohm R."/>
            <person name="Martin F."/>
            <person name="Silar P."/>
            <person name="Natvig D."/>
            <person name="Lalanne C."/>
            <person name="Gautier V."/>
            <person name="Ament-Velasquez S.L."/>
            <person name="Kruys A."/>
            <person name="Hutchinson M.I."/>
            <person name="Powell A.J."/>
            <person name="Barry K."/>
            <person name="Miller A.N."/>
            <person name="Grigoriev I.V."/>
            <person name="Debuchy R."/>
            <person name="Gladieux P."/>
            <person name="Thoren M.H."/>
            <person name="Johannesson H."/>
        </authorList>
    </citation>
    <scope>NUCLEOTIDE SEQUENCE</scope>
    <source>
        <strain evidence="2">CBS 606.72</strain>
    </source>
</reference>
<feature type="compositionally biased region" description="Polar residues" evidence="1">
    <location>
        <begin position="15"/>
        <end position="24"/>
    </location>
</feature>
<dbReference type="EMBL" id="JAULSU010000003">
    <property type="protein sequence ID" value="KAK0623047.1"/>
    <property type="molecule type" value="Genomic_DNA"/>
</dbReference>
<feature type="region of interest" description="Disordered" evidence="1">
    <location>
        <begin position="1"/>
        <end position="217"/>
    </location>
</feature>
<accession>A0AA40C2W1</accession>
<sequence length="217" mass="22191">MPPVPVFTAAPITATKASGVTPQTASPSDSLDAASDSPAPTGTSRYTPSNQPSSNPTPTRALSHDGPPPPQPGAVPRLPTATSEPPPPVPSGSTTQGQQQAPATTSAPYYPSLSQPPQMGIPSPSQTYSQSQRGTATATGPGPGTHPSGYQQNSALDQYQSAQAQNDSYRNANMGGGNAGQGDGEEGVWSSVVGWTQAAGKRLSEAESEVWKRINKE</sequence>
<evidence type="ECO:0000313" key="3">
    <source>
        <dbReference type="Proteomes" id="UP001175000"/>
    </source>
</evidence>
<protein>
    <submittedName>
        <fullName evidence="2">Uncharacterized protein</fullName>
    </submittedName>
</protein>
<name>A0AA40C2W1_9PEZI</name>
<evidence type="ECO:0000256" key="1">
    <source>
        <dbReference type="SAM" id="MobiDB-lite"/>
    </source>
</evidence>
<dbReference type="Proteomes" id="UP001175000">
    <property type="component" value="Unassembled WGS sequence"/>
</dbReference>
<feature type="compositionally biased region" description="Low complexity" evidence="1">
    <location>
        <begin position="74"/>
        <end position="83"/>
    </location>
</feature>
<proteinExistence type="predicted"/>
<feature type="compositionally biased region" description="Polar residues" evidence="1">
    <location>
        <begin position="112"/>
        <end position="133"/>
    </location>
</feature>